<dbReference type="EC" id="2.5.1.18" evidence="1"/>
<reference evidence="6 8" key="2">
    <citation type="journal article" date="2015" name="Genome Biol. Evol.">
        <title>The Dynamics of Genetic Interactions between Vibrio metoecus and Vibrio cholerae, Two Close Relatives Co-Occurring in the Environment.</title>
        <authorList>
            <person name="Orata F.D."/>
            <person name="Kirchberger P.C."/>
            <person name="Meheust R."/>
            <person name="Barlow E.J."/>
            <person name="Tarr C.L."/>
            <person name="Boucher Y."/>
        </authorList>
    </citation>
    <scope>NUCLEOTIDE SEQUENCE [LARGE SCALE GENOMIC DNA]</scope>
    <source>
        <strain evidence="6 8">08-2459</strain>
    </source>
</reference>
<dbReference type="Gene3D" id="1.20.1050.10">
    <property type="match status" value="1"/>
</dbReference>
<dbReference type="GO" id="GO:0043295">
    <property type="term" value="F:glutathione binding"/>
    <property type="evidence" value="ECO:0007669"/>
    <property type="project" value="TreeGrafter"/>
</dbReference>
<dbReference type="InterPro" id="IPR036249">
    <property type="entry name" value="Thioredoxin-like_sf"/>
</dbReference>
<evidence type="ECO:0000313" key="8">
    <source>
        <dbReference type="Proteomes" id="UP000053724"/>
    </source>
</evidence>
<reference evidence="5 7" key="1">
    <citation type="submission" date="2014-04" db="EMBL/GenBank/DDBJ databases">
        <title>Vibrio metecus sp. nov., a close relative of Vibrio cholerae isolated from coastal brackish ponds and clinical specimens.</title>
        <authorList>
            <person name="Kirchberger P.C."/>
            <person name="Turnsek M."/>
            <person name="Hunt D.E."/>
            <person name="Haley B.J."/>
            <person name="Colwell R."/>
            <person name="Polz M.F."/>
            <person name="Tarr C.L."/>
            <person name="Boucher Y."/>
        </authorList>
    </citation>
    <scope>NUCLEOTIDE SEQUENCE [LARGE SCALE GENOMIC DNA]</scope>
    <source>
        <strain evidence="5">OP3H</strain>
        <strain evidence="7">PPCK-2014</strain>
    </source>
</reference>
<evidence type="ECO:0000259" key="3">
    <source>
        <dbReference type="PROSITE" id="PS50404"/>
    </source>
</evidence>
<dbReference type="CDD" id="cd03182">
    <property type="entry name" value="GST_C_GTT2_like"/>
    <property type="match status" value="1"/>
</dbReference>
<gene>
    <name evidence="6" type="ORF">AAY55_08490</name>
    <name evidence="5" type="ORF">DP83_16460</name>
</gene>
<dbReference type="GO" id="GO:0005737">
    <property type="term" value="C:cytoplasm"/>
    <property type="evidence" value="ECO:0007669"/>
    <property type="project" value="TreeGrafter"/>
</dbReference>
<dbReference type="InterPro" id="IPR034346">
    <property type="entry name" value="Gtt2-like_C"/>
</dbReference>
<dbReference type="SUPFAM" id="SSF47616">
    <property type="entry name" value="GST C-terminal domain-like"/>
    <property type="match status" value="1"/>
</dbReference>
<dbReference type="Proteomes" id="UP000027331">
    <property type="component" value="Unassembled WGS sequence"/>
</dbReference>
<protein>
    <recommendedName>
        <fullName evidence="1">glutathione transferase</fullName>
        <ecNumber evidence="1">2.5.1.18</ecNumber>
    </recommendedName>
</protein>
<keyword evidence="2 6" id="KW-0808">Transferase</keyword>
<dbReference type="Gene3D" id="3.40.30.10">
    <property type="entry name" value="Glutaredoxin"/>
    <property type="match status" value="1"/>
</dbReference>
<sequence length="203" mass="23437">MKLYETAMTPSSRRVSIFLKELGLDVERVHVDIRSGENLSDTFLSKSLNGKVPLLELDDGTTLCESVAICRYFDQTYPNSQQLFGRSPLEQAQIEMWHRVVEFQGLYAGFQAFRNLTGIYKDRENCVYAWGEESKARVATFLPQLEQRLAESTFIATDRFTIVDITAYIFIGFVQKTLELPVAENYPHITRWYEQVAQRPAFQ</sequence>
<feature type="domain" description="GST N-terminal" evidence="3">
    <location>
        <begin position="1"/>
        <end position="81"/>
    </location>
</feature>
<dbReference type="SFLD" id="SFLDS00019">
    <property type="entry name" value="Glutathione_Transferase_(cytos"/>
    <property type="match status" value="1"/>
</dbReference>
<dbReference type="EMBL" id="LCUF01000008">
    <property type="protein sequence ID" value="KQA23740.1"/>
    <property type="molecule type" value="Genomic_DNA"/>
</dbReference>
<dbReference type="PROSITE" id="PS50405">
    <property type="entry name" value="GST_CTER"/>
    <property type="match status" value="1"/>
</dbReference>
<dbReference type="InterPro" id="IPR010987">
    <property type="entry name" value="Glutathione-S-Trfase_C-like"/>
</dbReference>
<dbReference type="FunFam" id="3.40.30.10:FF:000417">
    <property type="entry name" value="Glutathione S-transferase Gst"/>
    <property type="match status" value="1"/>
</dbReference>
<evidence type="ECO:0000256" key="2">
    <source>
        <dbReference type="ARBA" id="ARBA00022679"/>
    </source>
</evidence>
<dbReference type="Proteomes" id="UP000053724">
    <property type="component" value="Unassembled WGS sequence"/>
</dbReference>
<dbReference type="FunFam" id="1.20.1050.10:FF:000079">
    <property type="entry name" value="Glutathione S-transferase Gst"/>
    <property type="match status" value="1"/>
</dbReference>
<accession>A0A067BFJ5</accession>
<dbReference type="InterPro" id="IPR004045">
    <property type="entry name" value="Glutathione_S-Trfase_N"/>
</dbReference>
<name>A0A067BFJ5_VIBMT</name>
<dbReference type="Pfam" id="PF13417">
    <property type="entry name" value="GST_N_3"/>
    <property type="match status" value="1"/>
</dbReference>
<feature type="domain" description="GST C-terminal" evidence="4">
    <location>
        <begin position="87"/>
        <end position="203"/>
    </location>
</feature>
<dbReference type="SFLD" id="SFLDG00358">
    <property type="entry name" value="Main_(cytGST)"/>
    <property type="match status" value="1"/>
</dbReference>
<dbReference type="InterPro" id="IPR040079">
    <property type="entry name" value="Glutathione_S-Trfase"/>
</dbReference>
<comment type="caution">
    <text evidence="6">The sequence shown here is derived from an EMBL/GenBank/DDBJ whole genome shotgun (WGS) entry which is preliminary data.</text>
</comment>
<dbReference type="AlphaFoldDB" id="A0A067BFJ5"/>
<organism evidence="6 8">
    <name type="scientific">Vibrio metoecus</name>
    <dbReference type="NCBI Taxonomy" id="1481663"/>
    <lineage>
        <taxon>Bacteria</taxon>
        <taxon>Pseudomonadati</taxon>
        <taxon>Pseudomonadota</taxon>
        <taxon>Gammaproteobacteria</taxon>
        <taxon>Vibrionales</taxon>
        <taxon>Vibrionaceae</taxon>
        <taxon>Vibrio</taxon>
    </lineage>
</organism>
<keyword evidence="7" id="KW-1185">Reference proteome</keyword>
<evidence type="ECO:0000259" key="4">
    <source>
        <dbReference type="PROSITE" id="PS50405"/>
    </source>
</evidence>
<dbReference type="CDD" id="cd03051">
    <property type="entry name" value="GST_N_GTT2_like"/>
    <property type="match status" value="1"/>
</dbReference>
<dbReference type="Pfam" id="PF00043">
    <property type="entry name" value="GST_C"/>
    <property type="match status" value="1"/>
</dbReference>
<proteinExistence type="predicted"/>
<dbReference type="GO" id="GO:0004364">
    <property type="term" value="F:glutathione transferase activity"/>
    <property type="evidence" value="ECO:0007669"/>
    <property type="project" value="UniProtKB-EC"/>
</dbReference>
<dbReference type="RefSeq" id="WP_055027773.1">
    <property type="nucleotide sequence ID" value="NZ_CP035689.1"/>
</dbReference>
<dbReference type="EMBL" id="JJMN01000006">
    <property type="protein sequence ID" value="KDO15525.1"/>
    <property type="molecule type" value="Genomic_DNA"/>
</dbReference>
<dbReference type="InterPro" id="IPR004046">
    <property type="entry name" value="GST_C"/>
</dbReference>
<evidence type="ECO:0000313" key="7">
    <source>
        <dbReference type="Proteomes" id="UP000027331"/>
    </source>
</evidence>
<dbReference type="InterPro" id="IPR034345">
    <property type="entry name" value="Gtt2-like_N"/>
</dbReference>
<dbReference type="PATRIC" id="fig|1481663.13.peg.3811"/>
<dbReference type="SUPFAM" id="SSF52833">
    <property type="entry name" value="Thioredoxin-like"/>
    <property type="match status" value="1"/>
</dbReference>
<evidence type="ECO:0000313" key="6">
    <source>
        <dbReference type="EMBL" id="KQA23740.1"/>
    </source>
</evidence>
<dbReference type="PROSITE" id="PS50404">
    <property type="entry name" value="GST_NTER"/>
    <property type="match status" value="1"/>
</dbReference>
<evidence type="ECO:0000313" key="5">
    <source>
        <dbReference type="EMBL" id="KDO15525.1"/>
    </source>
</evidence>
<dbReference type="PANTHER" id="PTHR43900:SF97">
    <property type="entry name" value="GLUTATHIONE TRANSFERASE"/>
    <property type="match status" value="1"/>
</dbReference>
<dbReference type="InterPro" id="IPR036282">
    <property type="entry name" value="Glutathione-S-Trfase_C_sf"/>
</dbReference>
<dbReference type="PANTHER" id="PTHR43900">
    <property type="entry name" value="GLUTATHIONE S-TRANSFERASE RHO"/>
    <property type="match status" value="1"/>
</dbReference>
<evidence type="ECO:0000256" key="1">
    <source>
        <dbReference type="ARBA" id="ARBA00012452"/>
    </source>
</evidence>